<sequence length="279" mass="30656">MTNAWDEQATSSRIQLGDLHATADPEVEEDHNSDEGGGVVEFSRPGSSGERGLSTKKKELRRVWRQEWKAKHKWVYPIKNSEGELRLKCTWCTYYNMDNVYAREGCSTIQMSALNTHAKSEAHRAAESRICVPASLALPDALYDGSKNGADSDGLDDVPGVKKRRFSTSPVNGGGGASSPPSTRAEVLGLIMHKNNSRVVQLLVDAESGRNARHATSVALAKKQLKLDERRLQIEQHLLEQDRARLEAHVRLGQSFIAALTDIGDGLKRIGNAMEAAKT</sequence>
<reference evidence="3 4" key="1">
    <citation type="journal article" date="2011" name="Science">
        <title>The Selaginella genome identifies genetic changes associated with the evolution of vascular plants.</title>
        <authorList>
            <person name="Banks J.A."/>
            <person name="Nishiyama T."/>
            <person name="Hasebe M."/>
            <person name="Bowman J.L."/>
            <person name="Gribskov M."/>
            <person name="dePamphilis C."/>
            <person name="Albert V.A."/>
            <person name="Aono N."/>
            <person name="Aoyama T."/>
            <person name="Ambrose B.A."/>
            <person name="Ashton N.W."/>
            <person name="Axtell M.J."/>
            <person name="Barker E."/>
            <person name="Barker M.S."/>
            <person name="Bennetzen J.L."/>
            <person name="Bonawitz N.D."/>
            <person name="Chapple C."/>
            <person name="Cheng C."/>
            <person name="Correa L.G."/>
            <person name="Dacre M."/>
            <person name="DeBarry J."/>
            <person name="Dreyer I."/>
            <person name="Elias M."/>
            <person name="Engstrom E.M."/>
            <person name="Estelle M."/>
            <person name="Feng L."/>
            <person name="Finet C."/>
            <person name="Floyd S.K."/>
            <person name="Frommer W.B."/>
            <person name="Fujita T."/>
            <person name="Gramzow L."/>
            <person name="Gutensohn M."/>
            <person name="Harholt J."/>
            <person name="Hattori M."/>
            <person name="Heyl A."/>
            <person name="Hirai T."/>
            <person name="Hiwatashi Y."/>
            <person name="Ishikawa M."/>
            <person name="Iwata M."/>
            <person name="Karol K.G."/>
            <person name="Koehler B."/>
            <person name="Kolukisaoglu U."/>
            <person name="Kubo M."/>
            <person name="Kurata T."/>
            <person name="Lalonde S."/>
            <person name="Li K."/>
            <person name="Li Y."/>
            <person name="Litt A."/>
            <person name="Lyons E."/>
            <person name="Manning G."/>
            <person name="Maruyama T."/>
            <person name="Michael T.P."/>
            <person name="Mikami K."/>
            <person name="Miyazaki S."/>
            <person name="Morinaga S."/>
            <person name="Murata T."/>
            <person name="Mueller-Roeber B."/>
            <person name="Nelson D.R."/>
            <person name="Obara M."/>
            <person name="Oguri Y."/>
            <person name="Olmstead R.G."/>
            <person name="Onodera N."/>
            <person name="Petersen B.L."/>
            <person name="Pils B."/>
            <person name="Prigge M."/>
            <person name="Rensing S.A."/>
            <person name="Riano-Pachon D.M."/>
            <person name="Roberts A.W."/>
            <person name="Sato Y."/>
            <person name="Scheller H.V."/>
            <person name="Schulz B."/>
            <person name="Schulz C."/>
            <person name="Shakirov E.V."/>
            <person name="Shibagaki N."/>
            <person name="Shinohara N."/>
            <person name="Shippen D.E."/>
            <person name="Soerensen I."/>
            <person name="Sotooka R."/>
            <person name="Sugimoto N."/>
            <person name="Sugita M."/>
            <person name="Sumikawa N."/>
            <person name="Tanurdzic M."/>
            <person name="Theissen G."/>
            <person name="Ulvskov P."/>
            <person name="Wakazuki S."/>
            <person name="Weng J.K."/>
            <person name="Willats W.W."/>
            <person name="Wipf D."/>
            <person name="Wolf P.G."/>
            <person name="Yang L."/>
            <person name="Zimmer A.D."/>
            <person name="Zhu Q."/>
            <person name="Mitros T."/>
            <person name="Hellsten U."/>
            <person name="Loque D."/>
            <person name="Otillar R."/>
            <person name="Salamov A."/>
            <person name="Schmutz J."/>
            <person name="Shapiro H."/>
            <person name="Lindquist E."/>
            <person name="Lucas S."/>
            <person name="Rokhsar D."/>
            <person name="Grigoriev I.V."/>
        </authorList>
    </citation>
    <scope>NUCLEOTIDE SEQUENCE [LARGE SCALE GENOMIC DNA]</scope>
</reference>
<dbReference type="OrthoDB" id="1978745at2759"/>
<dbReference type="InterPro" id="IPR057456">
    <property type="entry name" value="Znf_C17orf113"/>
</dbReference>
<dbReference type="EMBL" id="GL377573">
    <property type="protein sequence ID" value="EFJ31438.1"/>
    <property type="molecule type" value="Genomic_DNA"/>
</dbReference>
<dbReference type="STRING" id="88036.D8R705"/>
<feature type="region of interest" description="Disordered" evidence="1">
    <location>
        <begin position="148"/>
        <end position="182"/>
    </location>
</feature>
<organism evidence="4">
    <name type="scientific">Selaginella moellendorffii</name>
    <name type="common">Spikemoss</name>
    <dbReference type="NCBI Taxonomy" id="88036"/>
    <lineage>
        <taxon>Eukaryota</taxon>
        <taxon>Viridiplantae</taxon>
        <taxon>Streptophyta</taxon>
        <taxon>Embryophyta</taxon>
        <taxon>Tracheophyta</taxon>
        <taxon>Lycopodiopsida</taxon>
        <taxon>Selaginellales</taxon>
        <taxon>Selaginellaceae</taxon>
        <taxon>Selaginella</taxon>
    </lineage>
</organism>
<gene>
    <name evidence="3" type="ORF">SELMODRAFT_408039</name>
</gene>
<dbReference type="InParanoid" id="D8R705"/>
<protein>
    <recommendedName>
        <fullName evidence="2">C17orf113 probable zinc finger domain-containing protein</fullName>
    </recommendedName>
</protein>
<keyword evidence="4" id="KW-1185">Reference proteome</keyword>
<evidence type="ECO:0000313" key="4">
    <source>
        <dbReference type="Proteomes" id="UP000001514"/>
    </source>
</evidence>
<feature type="region of interest" description="Disordered" evidence="1">
    <location>
        <begin position="1"/>
        <end position="54"/>
    </location>
</feature>
<dbReference type="HOGENOM" id="CLU_998903_0_0_1"/>
<evidence type="ECO:0000259" key="2">
    <source>
        <dbReference type="Pfam" id="PF25431"/>
    </source>
</evidence>
<dbReference type="Pfam" id="PF25431">
    <property type="entry name" value="zf-C17orf113"/>
    <property type="match status" value="1"/>
</dbReference>
<dbReference type="Gramene" id="EFJ31438">
    <property type="protein sequence ID" value="EFJ31438"/>
    <property type="gene ID" value="SELMODRAFT_408039"/>
</dbReference>
<dbReference type="Proteomes" id="UP000001514">
    <property type="component" value="Unassembled WGS sequence"/>
</dbReference>
<evidence type="ECO:0000256" key="1">
    <source>
        <dbReference type="SAM" id="MobiDB-lite"/>
    </source>
</evidence>
<feature type="domain" description="C17orf113 probable zinc finger" evidence="2">
    <location>
        <begin position="72"/>
        <end position="129"/>
    </location>
</feature>
<accession>D8R705</accession>
<proteinExistence type="predicted"/>
<dbReference type="KEGG" id="smo:SELMODRAFT_408039"/>
<name>D8R705_SELML</name>
<evidence type="ECO:0000313" key="3">
    <source>
        <dbReference type="EMBL" id="EFJ31438.1"/>
    </source>
</evidence>
<feature type="compositionally biased region" description="Polar residues" evidence="1">
    <location>
        <begin position="1"/>
        <end position="14"/>
    </location>
</feature>
<dbReference type="AlphaFoldDB" id="D8R705"/>